<dbReference type="EMBL" id="LR134289">
    <property type="protein sequence ID" value="VEE07590.1"/>
    <property type="molecule type" value="Genomic_DNA"/>
</dbReference>
<dbReference type="RefSeq" id="WP_002977276.1">
    <property type="nucleotide sequence ID" value="NZ_CP068486.1"/>
</dbReference>
<accession>A0A448B272</accession>
<dbReference type="KEGG" id="cgle:NCTC11432_02224"/>
<dbReference type="Proteomes" id="UP000279227">
    <property type="component" value="Chromosome"/>
</dbReference>
<organism evidence="1 2">
    <name type="scientific">Chryseobacterium gleum</name>
    <name type="common">Flavobacterium gleum</name>
    <dbReference type="NCBI Taxonomy" id="250"/>
    <lineage>
        <taxon>Bacteria</taxon>
        <taxon>Pseudomonadati</taxon>
        <taxon>Bacteroidota</taxon>
        <taxon>Flavobacteriia</taxon>
        <taxon>Flavobacteriales</taxon>
        <taxon>Weeksellaceae</taxon>
        <taxon>Chryseobacterium group</taxon>
        <taxon>Chryseobacterium</taxon>
    </lineage>
</organism>
<name>A0A448B272_CHRGE</name>
<dbReference type="STRING" id="525257.HMPREF0204_12229"/>
<protein>
    <submittedName>
        <fullName evidence="1">PRTRC system protein B</fullName>
    </submittedName>
</protein>
<reference evidence="1 2" key="1">
    <citation type="submission" date="2018-12" db="EMBL/GenBank/DDBJ databases">
        <authorList>
            <consortium name="Pathogen Informatics"/>
        </authorList>
    </citation>
    <scope>NUCLEOTIDE SEQUENCE [LARGE SCALE GENOMIC DNA]</scope>
    <source>
        <strain evidence="1 2">NCTC11432</strain>
    </source>
</reference>
<dbReference type="GeneID" id="93020676"/>
<dbReference type="OrthoDB" id="1030341at2"/>
<dbReference type="AlphaFoldDB" id="A0A448B272"/>
<evidence type="ECO:0000313" key="2">
    <source>
        <dbReference type="Proteomes" id="UP000279227"/>
    </source>
</evidence>
<proteinExistence type="predicted"/>
<gene>
    <name evidence="1" type="ORF">NCTC11432_02224</name>
</gene>
<dbReference type="InterPro" id="IPR032787">
    <property type="entry name" value="Prok-E2_D"/>
</dbReference>
<evidence type="ECO:0000313" key="1">
    <source>
        <dbReference type="EMBL" id="VEE07590.1"/>
    </source>
</evidence>
<dbReference type="Pfam" id="PF14460">
    <property type="entry name" value="Prok-E2_D"/>
    <property type="match status" value="1"/>
</dbReference>
<sequence length="246" mass="28766">MKRKNNNIEAKDVTEDFENLYHPKSALVFYESDDKLSDMYVEYFDMDEDGSPINAHPLTTNEAKYLAKRLKIQNCREKEFLKPQGIISSNILLIDNSENAKVIWYTEFSERELYFSKDLEIPNGTAKVPSLIWCADKLHLKIFAVDYNQRPTEETSLYHAPFFNIYDNGSVCMGNVDTKIKKSASLEEFTATWEHFFFNSYFSHLMYNHNPIKGNCVSLWKDLVQNRKDFPNDVLIKSNLKLKNLL</sequence>